<dbReference type="PANTHER" id="PTHR43133:SF51">
    <property type="entry name" value="RNA POLYMERASE SIGMA FACTOR"/>
    <property type="match status" value="1"/>
</dbReference>
<dbReference type="NCBIfam" id="TIGR02937">
    <property type="entry name" value="sigma70-ECF"/>
    <property type="match status" value="1"/>
</dbReference>
<evidence type="ECO:0000256" key="2">
    <source>
        <dbReference type="ARBA" id="ARBA00023015"/>
    </source>
</evidence>
<evidence type="ECO:0000256" key="6">
    <source>
        <dbReference type="RuleBase" id="RU000716"/>
    </source>
</evidence>
<dbReference type="AlphaFoldDB" id="E6XB69"/>
<dbReference type="InterPro" id="IPR014284">
    <property type="entry name" value="RNA_pol_sigma-70_dom"/>
</dbReference>
<dbReference type="InterPro" id="IPR000838">
    <property type="entry name" value="RNA_pol_sigma70_ECF_CS"/>
</dbReference>
<dbReference type="PANTHER" id="PTHR43133">
    <property type="entry name" value="RNA POLYMERASE ECF-TYPE SIGMA FACTO"/>
    <property type="match status" value="1"/>
</dbReference>
<reference evidence="9 10" key="1">
    <citation type="journal article" date="2010" name="Stand. Genomic Sci.">
        <title>Complete genome sequence of Cellulophaga algicola type strain (IC166).</title>
        <authorList>
            <person name="Abt B."/>
            <person name="Lu M."/>
            <person name="Misra M."/>
            <person name="Han C."/>
            <person name="Nolan M."/>
            <person name="Lucas S."/>
            <person name="Hammon N."/>
            <person name="Deshpande S."/>
            <person name="Cheng J.F."/>
            <person name="Tapia R."/>
            <person name="Goodwin L."/>
            <person name="Pitluck S."/>
            <person name="Liolios K."/>
            <person name="Pagani I."/>
            <person name="Ivanova N."/>
            <person name="Mavromatis K."/>
            <person name="Ovchinikova G."/>
            <person name="Pati A."/>
            <person name="Chen A."/>
            <person name="Palaniappan K."/>
            <person name="Land M."/>
            <person name="Hauser L."/>
            <person name="Chang Y.J."/>
            <person name="Jeffries C.D."/>
            <person name="Detter J.C."/>
            <person name="Brambilla E."/>
            <person name="Rohde M."/>
            <person name="Tindall B.J."/>
            <person name="Goker M."/>
            <person name="Woyke T."/>
            <person name="Bristow J."/>
            <person name="Eisen J.A."/>
            <person name="Markowitz V."/>
            <person name="Hugenholtz P."/>
            <person name="Kyrpides N.C."/>
            <person name="Klenk H.P."/>
            <person name="Lapidus A."/>
        </authorList>
    </citation>
    <scope>NUCLEOTIDE SEQUENCE [LARGE SCALE GENOMIC DNA]</scope>
    <source>
        <strain evidence="10">DSM 14237 / IC166 / ACAM 630</strain>
    </source>
</reference>
<dbReference type="EMBL" id="CP002453">
    <property type="protein sequence ID" value="ADV49933.1"/>
    <property type="molecule type" value="Genomic_DNA"/>
</dbReference>
<dbReference type="STRING" id="688270.Celal_2648"/>
<dbReference type="InterPro" id="IPR039425">
    <property type="entry name" value="RNA_pol_sigma-70-like"/>
</dbReference>
<dbReference type="GO" id="GO:0016987">
    <property type="term" value="F:sigma factor activity"/>
    <property type="evidence" value="ECO:0007669"/>
    <property type="project" value="UniProtKB-KW"/>
</dbReference>
<dbReference type="SUPFAM" id="SSF88946">
    <property type="entry name" value="Sigma2 domain of RNA polymerase sigma factors"/>
    <property type="match status" value="1"/>
</dbReference>
<evidence type="ECO:0000256" key="4">
    <source>
        <dbReference type="ARBA" id="ARBA00023125"/>
    </source>
</evidence>
<dbReference type="eggNOG" id="COG1595">
    <property type="taxonomic scope" value="Bacteria"/>
</dbReference>
<dbReference type="HOGENOM" id="CLU_047691_3_2_10"/>
<name>E6XB69_CELAD</name>
<evidence type="ECO:0000313" key="9">
    <source>
        <dbReference type="EMBL" id="ADV49933.1"/>
    </source>
</evidence>
<dbReference type="InterPro" id="IPR036388">
    <property type="entry name" value="WH-like_DNA-bd_sf"/>
</dbReference>
<dbReference type="KEGG" id="cao:Celal_2648"/>
<protein>
    <recommendedName>
        <fullName evidence="6">RNA polymerase sigma factor</fullName>
    </recommendedName>
</protein>
<evidence type="ECO:0000259" key="7">
    <source>
        <dbReference type="Pfam" id="PF04542"/>
    </source>
</evidence>
<dbReference type="InterPro" id="IPR013325">
    <property type="entry name" value="RNA_pol_sigma_r2"/>
</dbReference>
<accession>E6XB69</accession>
<dbReference type="Pfam" id="PF04542">
    <property type="entry name" value="Sigma70_r2"/>
    <property type="match status" value="1"/>
</dbReference>
<dbReference type="GO" id="GO:0003677">
    <property type="term" value="F:DNA binding"/>
    <property type="evidence" value="ECO:0007669"/>
    <property type="project" value="UniProtKB-KW"/>
</dbReference>
<dbReference type="InterPro" id="IPR013249">
    <property type="entry name" value="RNA_pol_sigma70_r4_t2"/>
</dbReference>
<organism evidence="9 10">
    <name type="scientific">Cellulophaga algicola (strain DSM 14237 / IC166 / ACAM 630)</name>
    <dbReference type="NCBI Taxonomy" id="688270"/>
    <lineage>
        <taxon>Bacteria</taxon>
        <taxon>Pseudomonadati</taxon>
        <taxon>Bacteroidota</taxon>
        <taxon>Flavobacteriia</taxon>
        <taxon>Flavobacteriales</taxon>
        <taxon>Flavobacteriaceae</taxon>
        <taxon>Cellulophaga</taxon>
    </lineage>
</organism>
<dbReference type="PROSITE" id="PS01063">
    <property type="entry name" value="SIGMA70_ECF"/>
    <property type="match status" value="1"/>
</dbReference>
<keyword evidence="4 6" id="KW-0238">DNA-binding</keyword>
<dbReference type="Gene3D" id="1.10.10.10">
    <property type="entry name" value="Winged helix-like DNA-binding domain superfamily/Winged helix DNA-binding domain"/>
    <property type="match status" value="1"/>
</dbReference>
<dbReference type="Pfam" id="PF08281">
    <property type="entry name" value="Sigma70_r4_2"/>
    <property type="match status" value="1"/>
</dbReference>
<feature type="domain" description="RNA polymerase sigma-70 region 2" evidence="7">
    <location>
        <begin position="26"/>
        <end position="92"/>
    </location>
</feature>
<evidence type="ECO:0000259" key="8">
    <source>
        <dbReference type="Pfam" id="PF08281"/>
    </source>
</evidence>
<dbReference type="Gene3D" id="1.10.1740.10">
    <property type="match status" value="1"/>
</dbReference>
<dbReference type="Proteomes" id="UP000008634">
    <property type="component" value="Chromosome"/>
</dbReference>
<evidence type="ECO:0000256" key="3">
    <source>
        <dbReference type="ARBA" id="ARBA00023082"/>
    </source>
</evidence>
<keyword evidence="3 6" id="KW-0731">Sigma factor</keyword>
<comment type="similarity">
    <text evidence="1 6">Belongs to the sigma-70 factor family. ECF subfamily.</text>
</comment>
<gene>
    <name evidence="9" type="ordered locus">Celal_2648</name>
</gene>
<dbReference type="SUPFAM" id="SSF88659">
    <property type="entry name" value="Sigma3 and sigma4 domains of RNA polymerase sigma factors"/>
    <property type="match status" value="1"/>
</dbReference>
<keyword evidence="5 6" id="KW-0804">Transcription</keyword>
<dbReference type="InterPro" id="IPR007627">
    <property type="entry name" value="RNA_pol_sigma70_r2"/>
</dbReference>
<dbReference type="InterPro" id="IPR013324">
    <property type="entry name" value="RNA_pol_sigma_r3/r4-like"/>
</dbReference>
<evidence type="ECO:0000256" key="1">
    <source>
        <dbReference type="ARBA" id="ARBA00010641"/>
    </source>
</evidence>
<dbReference type="RefSeq" id="WP_013551404.1">
    <property type="nucleotide sequence ID" value="NC_014934.1"/>
</dbReference>
<evidence type="ECO:0000313" key="10">
    <source>
        <dbReference type="Proteomes" id="UP000008634"/>
    </source>
</evidence>
<keyword evidence="10" id="KW-1185">Reference proteome</keyword>
<proteinExistence type="inferred from homology"/>
<keyword evidence="2 6" id="KW-0805">Transcription regulation</keyword>
<dbReference type="GO" id="GO:0006352">
    <property type="term" value="P:DNA-templated transcription initiation"/>
    <property type="evidence" value="ECO:0007669"/>
    <property type="project" value="InterPro"/>
</dbReference>
<feature type="domain" description="RNA polymerase sigma factor 70 region 4 type 2" evidence="8">
    <location>
        <begin position="120"/>
        <end position="171"/>
    </location>
</feature>
<sequence>MEKVLKFQTVLIEQCKANDRRAQMKLYEKYCDGMYCVVMRYLQNSDDAEDVLQESFIKAFLKIDQFKGEVTFGAWLKKIVIHKCIDFLKAKRNAHISIEENELLLVEDDDWDVEVSITIEEVRTAIHTISEKYRYVLLLYLMEGYDHSEISQILNIQETTCRTQLMRGKAYLKEHLIKNKYESRS</sequence>
<evidence type="ECO:0000256" key="5">
    <source>
        <dbReference type="ARBA" id="ARBA00023163"/>
    </source>
</evidence>